<dbReference type="InterPro" id="IPR027580">
    <property type="entry name" value="EXLDI"/>
</dbReference>
<gene>
    <name evidence="1" type="ORF">H0264_00410</name>
</gene>
<dbReference type="NCBIfam" id="TIGR04342">
    <property type="entry name" value="EXLDI"/>
    <property type="match status" value="1"/>
</dbReference>
<protein>
    <submittedName>
        <fullName evidence="1">EXLDI protein</fullName>
    </submittedName>
</protein>
<keyword evidence="2" id="KW-1185">Reference proteome</keyword>
<evidence type="ECO:0000313" key="2">
    <source>
        <dbReference type="Proteomes" id="UP000515512"/>
    </source>
</evidence>
<dbReference type="EMBL" id="CP059399">
    <property type="protein sequence ID" value="QLY30914.1"/>
    <property type="molecule type" value="Genomic_DNA"/>
</dbReference>
<evidence type="ECO:0000313" key="1">
    <source>
        <dbReference type="EMBL" id="QLY30914.1"/>
    </source>
</evidence>
<organism evidence="1 2">
    <name type="scientific">Nocardia huaxiensis</name>
    <dbReference type="NCBI Taxonomy" id="2755382"/>
    <lineage>
        <taxon>Bacteria</taxon>
        <taxon>Bacillati</taxon>
        <taxon>Actinomycetota</taxon>
        <taxon>Actinomycetes</taxon>
        <taxon>Mycobacteriales</taxon>
        <taxon>Nocardiaceae</taxon>
        <taxon>Nocardia</taxon>
    </lineage>
</organism>
<reference evidence="1 2" key="1">
    <citation type="submission" date="2020-07" db="EMBL/GenBank/DDBJ databases">
        <authorList>
            <person name="Zhuang K."/>
            <person name="Ran Y."/>
        </authorList>
    </citation>
    <scope>NUCLEOTIDE SEQUENCE [LARGE SCALE GENOMIC DNA]</scope>
    <source>
        <strain evidence="1 2">WCH-YHL-001</strain>
    </source>
</reference>
<accession>A0A7D6VAN9</accession>
<proteinExistence type="predicted"/>
<dbReference type="KEGG" id="nhu:H0264_00410"/>
<name>A0A7D6VAN9_9NOCA</name>
<sequence>MPNKTIYVSDEDLKLFQRAQELVGGNLSGAIVTALRRFIELEEGRVEGYDEVILKVGRDGVRQVRFSGQLLTEWHQVTNERIEDIRVYRTRKGAFAVHSHFSNFSEMPTDVNILKNWKDMTSWRRFLGLGEQEWGDFNLDVVDTVEEVEALVPPQVYARVVGMSGGPIVEDLDI</sequence>
<dbReference type="AlphaFoldDB" id="A0A7D6VAN9"/>
<dbReference type="RefSeq" id="WP_181582112.1">
    <property type="nucleotide sequence ID" value="NZ_CP059399.1"/>
</dbReference>
<dbReference type="Proteomes" id="UP000515512">
    <property type="component" value="Chromosome"/>
</dbReference>